<protein>
    <submittedName>
        <fullName evidence="3">N(G),N(G)-dimethylarginine dimethylaminohydrolase</fullName>
    </submittedName>
</protein>
<dbReference type="Proteomes" id="UP001501523">
    <property type="component" value="Unassembled WGS sequence"/>
</dbReference>
<evidence type="ECO:0000256" key="2">
    <source>
        <dbReference type="ARBA" id="ARBA00022801"/>
    </source>
</evidence>
<sequence>MIALCKSTDPMQIAVTREVSPGLGACELSYVPRSAIDLRLANEQHHAYRQALESLGCRVLSLPAEPELPDSVFVEDVALVLDEVAILTRPGALSRRAEVASVAKVLAGYRPLRAIEAPGTLDGGDVLRIGRTLHVGQSARSSAAGFGQLRDLLSDEALSGRGYAVRAVPIRGCLHLKSAVTQVTDETLLVNPAWVDPAAFAGFRIIEVDVDEPHAANALRIGAGLIYPACFPRTLQKLADAGIVVTTVDVSELQKAEGAVTCCSLVFADAVTHG</sequence>
<dbReference type="PANTHER" id="PTHR12737:SF9">
    <property type="entry name" value="DIMETHYLARGININASE"/>
    <property type="match status" value="1"/>
</dbReference>
<dbReference type="PANTHER" id="PTHR12737">
    <property type="entry name" value="DIMETHYLARGININE DIMETHYLAMINOHYDROLASE"/>
    <property type="match status" value="1"/>
</dbReference>
<evidence type="ECO:0000313" key="3">
    <source>
        <dbReference type="EMBL" id="GAA0708743.1"/>
    </source>
</evidence>
<dbReference type="InterPro" id="IPR033199">
    <property type="entry name" value="DDAH-like"/>
</dbReference>
<dbReference type="EMBL" id="BAAAEU010000004">
    <property type="protein sequence ID" value="GAA0708743.1"/>
    <property type="molecule type" value="Genomic_DNA"/>
</dbReference>
<gene>
    <name evidence="3" type="primary">ddaH</name>
    <name evidence="3" type="ORF">GCM10009105_08590</name>
</gene>
<evidence type="ECO:0000313" key="4">
    <source>
        <dbReference type="Proteomes" id="UP001501523"/>
    </source>
</evidence>
<proteinExistence type="inferred from homology"/>
<evidence type="ECO:0000256" key="1">
    <source>
        <dbReference type="ARBA" id="ARBA00008532"/>
    </source>
</evidence>
<accession>A0ABN1IDF2</accession>
<comment type="caution">
    <text evidence="3">The sequence shown here is derived from an EMBL/GenBank/DDBJ whole genome shotgun (WGS) entry which is preliminary data.</text>
</comment>
<reference evidence="3 4" key="1">
    <citation type="journal article" date="2019" name="Int. J. Syst. Evol. Microbiol.">
        <title>The Global Catalogue of Microorganisms (GCM) 10K type strain sequencing project: providing services to taxonomists for standard genome sequencing and annotation.</title>
        <authorList>
            <consortium name="The Broad Institute Genomics Platform"/>
            <consortium name="The Broad Institute Genome Sequencing Center for Infectious Disease"/>
            <person name="Wu L."/>
            <person name="Ma J."/>
        </authorList>
    </citation>
    <scope>NUCLEOTIDE SEQUENCE [LARGE SCALE GENOMIC DNA]</scope>
    <source>
        <strain evidence="3 4">JCM 15421</strain>
    </source>
</reference>
<name>A0ABN1IDF2_9GAMM</name>
<comment type="similarity">
    <text evidence="1">Belongs to the DDAH family.</text>
</comment>
<organism evidence="3 4">
    <name type="scientific">Dokdonella soli</name>
    <dbReference type="NCBI Taxonomy" id="529810"/>
    <lineage>
        <taxon>Bacteria</taxon>
        <taxon>Pseudomonadati</taxon>
        <taxon>Pseudomonadota</taxon>
        <taxon>Gammaproteobacteria</taxon>
        <taxon>Lysobacterales</taxon>
        <taxon>Rhodanobacteraceae</taxon>
        <taxon>Dokdonella</taxon>
    </lineage>
</organism>
<keyword evidence="2" id="KW-0378">Hydrolase</keyword>
<dbReference type="SUPFAM" id="SSF55909">
    <property type="entry name" value="Pentein"/>
    <property type="match status" value="1"/>
</dbReference>
<keyword evidence="4" id="KW-1185">Reference proteome</keyword>
<dbReference type="Gene3D" id="3.75.10.10">
    <property type="entry name" value="L-arginine/glycine Amidinotransferase, Chain A"/>
    <property type="match status" value="1"/>
</dbReference>